<dbReference type="InterPro" id="IPR028098">
    <property type="entry name" value="Glyco_trans_4-like_N"/>
</dbReference>
<protein>
    <recommendedName>
        <fullName evidence="5">Glycosyl transferase family 1 domain-containing protein</fullName>
    </recommendedName>
</protein>
<sequence length="366" mass="40520">MDGFGGTERSACTVADGVVDLANVLDVHMIALMGEAACKFDVDQRIKRTSLFKESGRMTGRYLPAIAKLRRYLIENRINTIVVVESSLCLYAIPAAVGLKIRTICWEHFNFNSNAGRRKRTFARYLAALVVDDIVTLTQRDREVWLKKTGTEARVHAIVNPIDGDLFDCTYDHQSKTVLAIGRLVHQKGFDLLIAAWAEVLRDPAADGWNLLIVGDGEGRAVLERLISDCKITASVTLKKSTETVQDYYKKAALVCCSSRYEGLPMVLIEACSCGLPIVSFDCETGPREIVADGESGRLVPNGDVLGLAVALRELMKNERMRIDFSKAAKSTSARFSRQAVLERWRTLLLEGDAGNSPRFESRAIQ</sequence>
<dbReference type="GO" id="GO:0016757">
    <property type="term" value="F:glycosyltransferase activity"/>
    <property type="evidence" value="ECO:0007669"/>
    <property type="project" value="InterPro"/>
</dbReference>
<dbReference type="SUPFAM" id="SSF53756">
    <property type="entry name" value="UDP-Glycosyltransferase/glycogen phosphorylase"/>
    <property type="match status" value="1"/>
</dbReference>
<dbReference type="Gene3D" id="3.40.50.2000">
    <property type="entry name" value="Glycogen Phosphorylase B"/>
    <property type="match status" value="2"/>
</dbReference>
<dbReference type="CDD" id="cd03820">
    <property type="entry name" value="GT4_AmsD-like"/>
    <property type="match status" value="1"/>
</dbReference>
<evidence type="ECO:0000313" key="3">
    <source>
        <dbReference type="EMBL" id="ANB77112.1"/>
    </source>
</evidence>
<feature type="domain" description="Glycosyltransferase subfamily 4-like N-terminal" evidence="2">
    <location>
        <begin position="5"/>
        <end position="163"/>
    </location>
</feature>
<name>A0A160FVF5_9BURK</name>
<evidence type="ECO:0008006" key="5">
    <source>
        <dbReference type="Google" id="ProtNLM"/>
    </source>
</evidence>
<organism evidence="3 4">
    <name type="scientific">Paraburkholderia phytofirmans OLGA172</name>
    <dbReference type="NCBI Taxonomy" id="1417228"/>
    <lineage>
        <taxon>Bacteria</taxon>
        <taxon>Pseudomonadati</taxon>
        <taxon>Pseudomonadota</taxon>
        <taxon>Betaproteobacteria</taxon>
        <taxon>Burkholderiales</taxon>
        <taxon>Burkholderiaceae</taxon>
        <taxon>Paraburkholderia</taxon>
    </lineage>
</organism>
<dbReference type="Pfam" id="PF13439">
    <property type="entry name" value="Glyco_transf_4"/>
    <property type="match status" value="1"/>
</dbReference>
<gene>
    <name evidence="3" type="ORF">AYM40_33915</name>
</gene>
<dbReference type="EMBL" id="CP014579">
    <property type="protein sequence ID" value="ANB77112.1"/>
    <property type="molecule type" value="Genomic_DNA"/>
</dbReference>
<dbReference type="PANTHER" id="PTHR12526:SF630">
    <property type="entry name" value="GLYCOSYLTRANSFERASE"/>
    <property type="match status" value="1"/>
</dbReference>
<proteinExistence type="predicted"/>
<reference evidence="3 4" key="1">
    <citation type="journal article" date="2016" name="Gene">
        <title>PacBio SMRT assembly of a complex multi-replicon genome reveals chlorocatechol degradative operon in a region of genome plasticity.</title>
        <authorList>
            <person name="Ricker N."/>
            <person name="Shen S.Y."/>
            <person name="Goordial J."/>
            <person name="Jin S."/>
            <person name="Fulthorpe R.R."/>
        </authorList>
    </citation>
    <scope>NUCLEOTIDE SEQUENCE [LARGE SCALE GENOMIC DNA]</scope>
    <source>
        <strain evidence="3 4">OLGA172</strain>
    </source>
</reference>
<evidence type="ECO:0000313" key="4">
    <source>
        <dbReference type="Proteomes" id="UP000076852"/>
    </source>
</evidence>
<dbReference type="PANTHER" id="PTHR12526">
    <property type="entry name" value="GLYCOSYLTRANSFERASE"/>
    <property type="match status" value="1"/>
</dbReference>
<dbReference type="Proteomes" id="UP000076852">
    <property type="component" value="Chromosome 2"/>
</dbReference>
<evidence type="ECO:0000259" key="1">
    <source>
        <dbReference type="Pfam" id="PF00534"/>
    </source>
</evidence>
<feature type="domain" description="Glycosyl transferase family 1" evidence="1">
    <location>
        <begin position="173"/>
        <end position="331"/>
    </location>
</feature>
<accession>A0A160FVF5</accession>
<dbReference type="STRING" id="1804984.AYM40_33915"/>
<keyword evidence="4" id="KW-1185">Reference proteome</keyword>
<dbReference type="AlphaFoldDB" id="A0A160FVF5"/>
<dbReference type="InterPro" id="IPR001296">
    <property type="entry name" value="Glyco_trans_1"/>
</dbReference>
<evidence type="ECO:0000259" key="2">
    <source>
        <dbReference type="Pfam" id="PF13439"/>
    </source>
</evidence>
<dbReference type="Pfam" id="PF00534">
    <property type="entry name" value="Glycos_transf_1"/>
    <property type="match status" value="1"/>
</dbReference>
<dbReference type="KEGG" id="buz:AYM40_33915"/>